<dbReference type="VEuPathDB" id="FungiDB:MAPG_04990"/>
<reference evidence="1" key="2">
    <citation type="submission" date="2010-05" db="EMBL/GenBank/DDBJ databases">
        <title>The Genome Sequence of Magnaporthe poae strain ATCC 64411.</title>
        <authorList>
            <consortium name="The Broad Institute Genome Sequencing Platform"/>
            <consortium name="Broad Institute Genome Sequencing Center for Infectious Disease"/>
            <person name="Ma L.-J."/>
            <person name="Dead R."/>
            <person name="Young S."/>
            <person name="Zeng Q."/>
            <person name="Koehrsen M."/>
            <person name="Alvarado L."/>
            <person name="Berlin A."/>
            <person name="Chapman S.B."/>
            <person name="Chen Z."/>
            <person name="Freedman E."/>
            <person name="Gellesch M."/>
            <person name="Goldberg J."/>
            <person name="Griggs A."/>
            <person name="Gujja S."/>
            <person name="Heilman E.R."/>
            <person name="Heiman D."/>
            <person name="Hepburn T."/>
            <person name="Howarth C."/>
            <person name="Jen D."/>
            <person name="Larson L."/>
            <person name="Mehta T."/>
            <person name="Neiman D."/>
            <person name="Pearson M."/>
            <person name="Roberts A."/>
            <person name="Saif S."/>
            <person name="Shea T."/>
            <person name="Shenoy N."/>
            <person name="Sisk P."/>
            <person name="Stolte C."/>
            <person name="Sykes S."/>
            <person name="Walk T."/>
            <person name="White J."/>
            <person name="Yandava C."/>
            <person name="Haas B."/>
            <person name="Nusbaum C."/>
            <person name="Birren B."/>
        </authorList>
    </citation>
    <scope>NUCLEOTIDE SEQUENCE</scope>
    <source>
        <strain evidence="1">ATCC 64411</strain>
    </source>
</reference>
<evidence type="ECO:0000313" key="2">
    <source>
        <dbReference type="EnsemblFungi" id="MAPG_04990T0"/>
    </source>
</evidence>
<gene>
    <name evidence="1" type="ORF">MAPG_04990</name>
</gene>
<dbReference type="EMBL" id="GL876969">
    <property type="protein sequence ID" value="KLU85971.1"/>
    <property type="molecule type" value="Genomic_DNA"/>
</dbReference>
<reference evidence="2" key="4">
    <citation type="journal article" date="2015" name="G3 (Bethesda)">
        <title>Genome sequences of three phytopathogenic species of the Magnaporthaceae family of fungi.</title>
        <authorList>
            <person name="Okagaki L.H."/>
            <person name="Nunes C.C."/>
            <person name="Sailsbery J."/>
            <person name="Clay B."/>
            <person name="Brown D."/>
            <person name="John T."/>
            <person name="Oh Y."/>
            <person name="Young N."/>
            <person name="Fitzgerald M."/>
            <person name="Haas B.J."/>
            <person name="Zeng Q."/>
            <person name="Young S."/>
            <person name="Adiconis X."/>
            <person name="Fan L."/>
            <person name="Levin J.Z."/>
            <person name="Mitchell T.K."/>
            <person name="Okubara P.A."/>
            <person name="Farman M.L."/>
            <person name="Kohn L.M."/>
            <person name="Birren B."/>
            <person name="Ma L.-J."/>
            <person name="Dean R.A."/>
        </authorList>
    </citation>
    <scope>NUCLEOTIDE SEQUENCE</scope>
    <source>
        <strain evidence="2">ATCC 64411 / 73-15</strain>
    </source>
</reference>
<evidence type="ECO:0000313" key="3">
    <source>
        <dbReference type="Proteomes" id="UP000011715"/>
    </source>
</evidence>
<dbReference type="EMBL" id="ADBL01001170">
    <property type="status" value="NOT_ANNOTATED_CDS"/>
    <property type="molecule type" value="Genomic_DNA"/>
</dbReference>
<reference evidence="3" key="1">
    <citation type="submission" date="2010-05" db="EMBL/GenBank/DDBJ databases">
        <title>The genome sequence of Magnaporthe poae strain ATCC 64411.</title>
        <authorList>
            <person name="Ma L.-J."/>
            <person name="Dead R."/>
            <person name="Young S."/>
            <person name="Zeng Q."/>
            <person name="Koehrsen M."/>
            <person name="Alvarado L."/>
            <person name="Berlin A."/>
            <person name="Chapman S.B."/>
            <person name="Chen Z."/>
            <person name="Freedman E."/>
            <person name="Gellesch M."/>
            <person name="Goldberg J."/>
            <person name="Griggs A."/>
            <person name="Gujja S."/>
            <person name="Heilman E.R."/>
            <person name="Heiman D."/>
            <person name="Hepburn T."/>
            <person name="Howarth C."/>
            <person name="Jen D."/>
            <person name="Larson L."/>
            <person name="Mehta T."/>
            <person name="Neiman D."/>
            <person name="Pearson M."/>
            <person name="Roberts A."/>
            <person name="Saif S."/>
            <person name="Shea T."/>
            <person name="Shenoy N."/>
            <person name="Sisk P."/>
            <person name="Stolte C."/>
            <person name="Sykes S."/>
            <person name="Walk T."/>
            <person name="White J."/>
            <person name="Yandava C."/>
            <person name="Haas B."/>
            <person name="Nusbaum C."/>
            <person name="Birren B."/>
        </authorList>
    </citation>
    <scope>NUCLEOTIDE SEQUENCE [LARGE SCALE GENOMIC DNA]</scope>
    <source>
        <strain evidence="3">ATCC 64411 / 73-15</strain>
    </source>
</reference>
<organism evidence="2 3">
    <name type="scientific">Magnaporthiopsis poae (strain ATCC 64411 / 73-15)</name>
    <name type="common">Kentucky bluegrass fungus</name>
    <name type="synonym">Magnaporthe poae</name>
    <dbReference type="NCBI Taxonomy" id="644358"/>
    <lineage>
        <taxon>Eukaryota</taxon>
        <taxon>Fungi</taxon>
        <taxon>Dikarya</taxon>
        <taxon>Ascomycota</taxon>
        <taxon>Pezizomycotina</taxon>
        <taxon>Sordariomycetes</taxon>
        <taxon>Sordariomycetidae</taxon>
        <taxon>Magnaporthales</taxon>
        <taxon>Magnaporthaceae</taxon>
        <taxon>Magnaporthiopsis</taxon>
    </lineage>
</organism>
<dbReference type="AlphaFoldDB" id="A0A0C4DY79"/>
<dbReference type="EnsemblFungi" id="MAPG_04990T0">
    <property type="protein sequence ID" value="MAPG_04990T0"/>
    <property type="gene ID" value="MAPG_04990"/>
</dbReference>
<keyword evidence="3" id="KW-1185">Reference proteome</keyword>
<sequence length="110" mass="12120">MERSALPQDRDSRVHRMGFEMSRQASCSFHLPCNTLVVRSEKGRLHGHFAVYSPRHHPPQLQSDDGRVGLIARDNGREDVLAVTLQLASDLIAKLGPSTGLASLRCTCQG</sequence>
<name>A0A0C4DY79_MAGP6</name>
<protein>
    <submittedName>
        <fullName evidence="1 2">Uncharacterized protein</fullName>
    </submittedName>
</protein>
<proteinExistence type="predicted"/>
<evidence type="ECO:0000313" key="1">
    <source>
        <dbReference type="EMBL" id="KLU85971.1"/>
    </source>
</evidence>
<reference evidence="2" key="5">
    <citation type="submission" date="2015-06" db="UniProtKB">
        <authorList>
            <consortium name="EnsemblFungi"/>
        </authorList>
    </citation>
    <scope>IDENTIFICATION</scope>
    <source>
        <strain evidence="2">ATCC 64411</strain>
    </source>
</reference>
<dbReference type="Proteomes" id="UP000011715">
    <property type="component" value="Unassembled WGS sequence"/>
</dbReference>
<reference evidence="1" key="3">
    <citation type="submission" date="2011-03" db="EMBL/GenBank/DDBJ databases">
        <title>Annotation of Magnaporthe poae ATCC 64411.</title>
        <authorList>
            <person name="Ma L.-J."/>
            <person name="Dead R."/>
            <person name="Young S.K."/>
            <person name="Zeng Q."/>
            <person name="Gargeya S."/>
            <person name="Fitzgerald M."/>
            <person name="Haas B."/>
            <person name="Abouelleil A."/>
            <person name="Alvarado L."/>
            <person name="Arachchi H.M."/>
            <person name="Berlin A."/>
            <person name="Brown A."/>
            <person name="Chapman S.B."/>
            <person name="Chen Z."/>
            <person name="Dunbar C."/>
            <person name="Freedman E."/>
            <person name="Gearin G."/>
            <person name="Gellesch M."/>
            <person name="Goldberg J."/>
            <person name="Griggs A."/>
            <person name="Gujja S."/>
            <person name="Heiman D."/>
            <person name="Howarth C."/>
            <person name="Larson L."/>
            <person name="Lui A."/>
            <person name="MacDonald P.J.P."/>
            <person name="Mehta T."/>
            <person name="Montmayeur A."/>
            <person name="Murphy C."/>
            <person name="Neiman D."/>
            <person name="Pearson M."/>
            <person name="Priest M."/>
            <person name="Roberts A."/>
            <person name="Saif S."/>
            <person name="Shea T."/>
            <person name="Shenoy N."/>
            <person name="Sisk P."/>
            <person name="Stolte C."/>
            <person name="Sykes S."/>
            <person name="Yandava C."/>
            <person name="Wortman J."/>
            <person name="Nusbaum C."/>
            <person name="Birren B."/>
        </authorList>
    </citation>
    <scope>NUCLEOTIDE SEQUENCE</scope>
    <source>
        <strain evidence="1">ATCC 64411</strain>
    </source>
</reference>
<accession>A0A0C4DY79</accession>